<name>A0A3L6P4I6_FUSOX</name>
<evidence type="ECO:0008006" key="2">
    <source>
        <dbReference type="Google" id="ProtNLM"/>
    </source>
</evidence>
<comment type="caution">
    <text evidence="1">The sequence shown here is derived from an EMBL/GenBank/DDBJ whole genome shotgun (WGS) entry which is preliminary data.</text>
</comment>
<accession>A0A3L6P4I6</accession>
<organism evidence="1">
    <name type="scientific">Fusarium oxysporum f. sp. cepae</name>
    <dbReference type="NCBI Taxonomy" id="396571"/>
    <lineage>
        <taxon>Eukaryota</taxon>
        <taxon>Fungi</taxon>
        <taxon>Dikarya</taxon>
        <taxon>Ascomycota</taxon>
        <taxon>Pezizomycotina</taxon>
        <taxon>Sordariomycetes</taxon>
        <taxon>Hypocreomycetidae</taxon>
        <taxon>Hypocreales</taxon>
        <taxon>Nectriaceae</taxon>
        <taxon>Fusarium</taxon>
        <taxon>Fusarium oxysporum species complex</taxon>
    </lineage>
</organism>
<dbReference type="Proteomes" id="UP000270866">
    <property type="component" value="Chromosome 1"/>
</dbReference>
<proteinExistence type="predicted"/>
<gene>
    <name evidence="1" type="ORF">BFJ65_g726</name>
</gene>
<protein>
    <recommendedName>
        <fullName evidence="2">Saccharopine dehydrogenase-like C-terminal domain-containing protein</fullName>
    </recommendedName>
</protein>
<dbReference type="EMBL" id="MRCU01000001">
    <property type="protein sequence ID" value="RKK28785.1"/>
    <property type="molecule type" value="Genomic_DNA"/>
</dbReference>
<reference evidence="1" key="1">
    <citation type="journal article" date="2018" name="Sci. Rep.">
        <title>Characterisation of pathogen-specific regions and novel effector candidates in Fusarium oxysporum f. sp. cepae.</title>
        <authorList>
            <person name="Armitage A.D."/>
            <person name="Taylor A."/>
            <person name="Sobczyk M.K."/>
            <person name="Baxter L."/>
            <person name="Greenfield B.P."/>
            <person name="Bates H.J."/>
            <person name="Wilson F."/>
            <person name="Jackson A.C."/>
            <person name="Ott S."/>
            <person name="Harrison R.J."/>
            <person name="Clarkson J.P."/>
        </authorList>
    </citation>
    <scope>NUCLEOTIDE SEQUENCE [LARGE SCALE GENOMIC DNA]</scope>
    <source>
        <strain evidence="1">FoC_Fus2</strain>
    </source>
</reference>
<evidence type="ECO:0000313" key="1">
    <source>
        <dbReference type="EMBL" id="RKK28785.1"/>
    </source>
</evidence>
<sequence length="117" mass="12875">MYALSLAPVRWLLRRYSPVAQKDEAEAVKQEFYHNTAVAIADTPNRERAIAKSGFDGSIYLFTGICITEAALTLLRGEETYATKMGGGFLTSATLGHAYIGRLRNVGVRFEIVDDVS</sequence>
<dbReference type="AlphaFoldDB" id="A0A3L6P4I6"/>